<feature type="compositionally biased region" description="Basic and acidic residues" evidence="1">
    <location>
        <begin position="43"/>
        <end position="55"/>
    </location>
</feature>
<feature type="region of interest" description="Disordered" evidence="1">
    <location>
        <begin position="1"/>
        <end position="55"/>
    </location>
</feature>
<accession>A0A7D9L054</accession>
<dbReference type="Proteomes" id="UP001152795">
    <property type="component" value="Unassembled WGS sequence"/>
</dbReference>
<dbReference type="Gene3D" id="3.40.50.12690">
    <property type="match status" value="1"/>
</dbReference>
<keyword evidence="3" id="KW-1185">Reference proteome</keyword>
<dbReference type="Gene3D" id="3.30.450.20">
    <property type="entry name" value="PAS domain"/>
    <property type="match status" value="1"/>
</dbReference>
<feature type="compositionally biased region" description="Polar residues" evidence="1">
    <location>
        <begin position="30"/>
        <end position="42"/>
    </location>
</feature>
<feature type="compositionally biased region" description="Basic and acidic residues" evidence="1">
    <location>
        <begin position="18"/>
        <end position="29"/>
    </location>
</feature>
<dbReference type="AlphaFoldDB" id="A0A7D9L054"/>
<dbReference type="OrthoDB" id="71302at2759"/>
<comment type="caution">
    <text evidence="2">The sequence shown here is derived from an EMBL/GenBank/DDBJ whole genome shotgun (WGS) entry which is preliminary data.</text>
</comment>
<reference evidence="2" key="1">
    <citation type="submission" date="2020-04" db="EMBL/GenBank/DDBJ databases">
        <authorList>
            <person name="Alioto T."/>
            <person name="Alioto T."/>
            <person name="Gomez Garrido J."/>
        </authorList>
    </citation>
    <scope>NUCLEOTIDE SEQUENCE</scope>
    <source>
        <strain evidence="2">A484AB</strain>
    </source>
</reference>
<evidence type="ECO:0000313" key="3">
    <source>
        <dbReference type="Proteomes" id="UP001152795"/>
    </source>
</evidence>
<dbReference type="SUPFAM" id="SSF52266">
    <property type="entry name" value="SGNH hydrolase"/>
    <property type="match status" value="1"/>
</dbReference>
<name>A0A7D9L054_PARCT</name>
<organism evidence="2 3">
    <name type="scientific">Paramuricea clavata</name>
    <name type="common">Red gorgonian</name>
    <name type="synonym">Violescent sea-whip</name>
    <dbReference type="NCBI Taxonomy" id="317549"/>
    <lineage>
        <taxon>Eukaryota</taxon>
        <taxon>Metazoa</taxon>
        <taxon>Cnidaria</taxon>
        <taxon>Anthozoa</taxon>
        <taxon>Octocorallia</taxon>
        <taxon>Malacalcyonacea</taxon>
        <taxon>Plexauridae</taxon>
        <taxon>Paramuricea</taxon>
    </lineage>
</organism>
<sequence>METQIYHPKQPKINTDISSKHGDKPRQSGDKPNQCRSGQNAEGSKDASKRKETHKIQGIEQKVSIKTFPGAGVDEMTHYVKLTLQKKPKQIILHIGTNDLQTKSPDALIKAVTKLGEAITQETSGIELTLSEVVTRNDDLQLADKDEMVGFDFYEFVHRKDLTMVKTQLATTASESNEEKTDSKNSFILEEGIENSGNLCPGAKRSFLCRMKKGAKADDIMSMGTKTSITKTKGNVMVDETDPILSYTYWGIQHAHMYIVPFMHALYVGKVVLLRLYKKLE</sequence>
<evidence type="ECO:0000313" key="2">
    <source>
        <dbReference type="EMBL" id="CAB4023334.1"/>
    </source>
</evidence>
<evidence type="ECO:0000256" key="1">
    <source>
        <dbReference type="SAM" id="MobiDB-lite"/>
    </source>
</evidence>
<proteinExistence type="predicted"/>
<gene>
    <name evidence="2" type="ORF">PACLA_8A083993</name>
</gene>
<dbReference type="EMBL" id="CACRXK020012447">
    <property type="protein sequence ID" value="CAB4023334.1"/>
    <property type="molecule type" value="Genomic_DNA"/>
</dbReference>
<protein>
    <submittedName>
        <fullName evidence="2">Scavenger receptor cysteine-rich type 1 M130</fullName>
    </submittedName>
</protein>
<keyword evidence="2" id="KW-0675">Receptor</keyword>